<sequence length="703" mass="78492">MSLPALISGAECGPSNPLQSLSKRFDQDRGIQQDLFGGARAGSSQEGFRSQQAGPSLHDRNEAARFFNASSATKLPNFHNSDAFNLGPLRGALPPPESRTMTPDLGWASDFMQQQPPSMASSSSQIASPMSSVQTDRVQSPLRTMTPVFAPGQGPGMMHWNAQMPTWTGAQLSQQSMLTQQPVNHDYASWDKEFDAHQLIQPEPVKPILAEPIVQPQPQQTPQDADELSRTAGLLLETVKNEQNPKFQNSQFLSLMTQLRDRKIVVEGNQFVENTGASSATTSSSVDVKGKGKAVEPPQIVGNNGMPSYVGDHGIYNRSLTRDDLQAQEHREGEGINRGEDENDTYFRQENAEYTRFWNEVASTKGIPANGTVYNWDMLQNAWDQFEATESGIRPVMHYQFQRSNPYLRGEGVRVRGDERLESVLELEAIVQRDPKNADAWFELGVKQQENEREQKALAALERAIELDPSHLPTWLALSVSHTNDGNRVSAYEAVKQWVVRNEKHRAAAQEYLQRFPEPRDATIKEKFIHICQCLINMAQKSADDLDADIQMALGVLFYTDEDYPKAQDCFKAALSVRPNDWLLYNRVGATIANQGSAEDALEYYHRALELNPAYIRARYNLGISCISMRKYDEAAHHIFHALVLQDADSVHDDTNDARGITSSTLWDSLKTACLHMDRADLAGLCDHQDLEGFRKGLNSNSA</sequence>
<keyword evidence="7" id="KW-0576">Peroxisome</keyword>
<feature type="repeat" description="TPR" evidence="8">
    <location>
        <begin position="582"/>
        <end position="615"/>
    </location>
</feature>
<protein>
    <recommendedName>
        <fullName evidence="12">TPR-like protein</fullName>
    </recommendedName>
</protein>
<evidence type="ECO:0000313" key="11">
    <source>
        <dbReference type="Proteomes" id="UP001437256"/>
    </source>
</evidence>
<dbReference type="PANTHER" id="PTHR10130:SF0">
    <property type="entry name" value="GH08708P"/>
    <property type="match status" value="1"/>
</dbReference>
<dbReference type="InterPro" id="IPR011990">
    <property type="entry name" value="TPR-like_helical_dom_sf"/>
</dbReference>
<evidence type="ECO:0000256" key="5">
    <source>
        <dbReference type="ARBA" id="ARBA00022737"/>
    </source>
</evidence>
<name>A0ABR3A5A1_9AGAR</name>
<feature type="region of interest" description="Disordered" evidence="9">
    <location>
        <begin position="77"/>
        <end position="125"/>
    </location>
</feature>
<dbReference type="EMBL" id="JBBXMP010000016">
    <property type="protein sequence ID" value="KAL0068818.1"/>
    <property type="molecule type" value="Genomic_DNA"/>
</dbReference>
<evidence type="ECO:0000256" key="9">
    <source>
        <dbReference type="SAM" id="MobiDB-lite"/>
    </source>
</evidence>
<evidence type="ECO:0000256" key="7">
    <source>
        <dbReference type="ARBA" id="ARBA00023140"/>
    </source>
</evidence>
<feature type="compositionally biased region" description="Polar residues" evidence="9">
    <location>
        <begin position="42"/>
        <end position="54"/>
    </location>
</feature>
<dbReference type="PROSITE" id="PS50005">
    <property type="entry name" value="TPR"/>
    <property type="match status" value="3"/>
</dbReference>
<evidence type="ECO:0000256" key="3">
    <source>
        <dbReference type="ARBA" id="ARBA00005348"/>
    </source>
</evidence>
<gene>
    <name evidence="10" type="ORF">AAF712_004148</name>
</gene>
<accession>A0ABR3A5A1</accession>
<dbReference type="Pfam" id="PF13432">
    <property type="entry name" value="TPR_16"/>
    <property type="match status" value="2"/>
</dbReference>
<dbReference type="InterPro" id="IPR024111">
    <property type="entry name" value="PEX5/PEX5L"/>
</dbReference>
<feature type="compositionally biased region" description="Low complexity" evidence="9">
    <location>
        <begin position="112"/>
        <end position="125"/>
    </location>
</feature>
<feature type="region of interest" description="Disordered" evidence="9">
    <location>
        <begin position="36"/>
        <end position="57"/>
    </location>
</feature>
<comment type="caution">
    <text evidence="10">The sequence shown here is derived from an EMBL/GenBank/DDBJ whole genome shotgun (WGS) entry which is preliminary data.</text>
</comment>
<evidence type="ECO:0000256" key="1">
    <source>
        <dbReference type="ARBA" id="ARBA00004275"/>
    </source>
</evidence>
<feature type="region of interest" description="Disordered" evidence="9">
    <location>
        <begin position="276"/>
        <end position="308"/>
    </location>
</feature>
<keyword evidence="6 8" id="KW-0802">TPR repeat</keyword>
<keyword evidence="11" id="KW-1185">Reference proteome</keyword>
<feature type="repeat" description="TPR" evidence="8">
    <location>
        <begin position="438"/>
        <end position="471"/>
    </location>
</feature>
<dbReference type="SMART" id="SM00028">
    <property type="entry name" value="TPR"/>
    <property type="match status" value="4"/>
</dbReference>
<dbReference type="InterPro" id="IPR019734">
    <property type="entry name" value="TPR_rpt"/>
</dbReference>
<proteinExistence type="inferred from homology"/>
<evidence type="ECO:0000313" key="10">
    <source>
        <dbReference type="EMBL" id="KAL0068818.1"/>
    </source>
</evidence>
<dbReference type="SUPFAM" id="SSF48452">
    <property type="entry name" value="TPR-like"/>
    <property type="match status" value="1"/>
</dbReference>
<comment type="similarity">
    <text evidence="3">Belongs to the peroxisomal targeting signal receptor family.</text>
</comment>
<keyword evidence="5" id="KW-0677">Repeat</keyword>
<keyword evidence="4" id="KW-0963">Cytoplasm</keyword>
<dbReference type="Gene3D" id="1.25.40.10">
    <property type="entry name" value="Tetratricopeptide repeat domain"/>
    <property type="match status" value="1"/>
</dbReference>
<evidence type="ECO:0000256" key="2">
    <source>
        <dbReference type="ARBA" id="ARBA00004496"/>
    </source>
</evidence>
<dbReference type="PANTHER" id="PTHR10130">
    <property type="entry name" value="PEROXISOMAL TARGETING SIGNAL 1 RECEPTOR PEX5"/>
    <property type="match status" value="1"/>
</dbReference>
<evidence type="ECO:0000256" key="4">
    <source>
        <dbReference type="ARBA" id="ARBA00022490"/>
    </source>
</evidence>
<dbReference type="Proteomes" id="UP001437256">
    <property type="component" value="Unassembled WGS sequence"/>
</dbReference>
<comment type="subcellular location">
    <subcellularLocation>
        <location evidence="2">Cytoplasm</location>
    </subcellularLocation>
    <subcellularLocation>
        <location evidence="1">Peroxisome</location>
    </subcellularLocation>
</comment>
<evidence type="ECO:0008006" key="12">
    <source>
        <dbReference type="Google" id="ProtNLM"/>
    </source>
</evidence>
<dbReference type="PROSITE" id="PS50293">
    <property type="entry name" value="TPR_REGION"/>
    <property type="match status" value="1"/>
</dbReference>
<evidence type="ECO:0000256" key="6">
    <source>
        <dbReference type="ARBA" id="ARBA00022803"/>
    </source>
</evidence>
<feature type="region of interest" description="Disordered" evidence="9">
    <location>
        <begin position="1"/>
        <end position="22"/>
    </location>
</feature>
<reference evidence="10 11" key="1">
    <citation type="submission" date="2024-05" db="EMBL/GenBank/DDBJ databases">
        <title>A draft genome resource for the thread blight pathogen Marasmius tenuissimus strain MS-2.</title>
        <authorList>
            <person name="Yulfo-Soto G.E."/>
            <person name="Baruah I.K."/>
            <person name="Amoako-Attah I."/>
            <person name="Bukari Y."/>
            <person name="Meinhardt L.W."/>
            <person name="Bailey B.A."/>
            <person name="Cohen S.P."/>
        </authorList>
    </citation>
    <scope>NUCLEOTIDE SEQUENCE [LARGE SCALE GENOMIC DNA]</scope>
    <source>
        <strain evidence="10 11">MS-2</strain>
    </source>
</reference>
<evidence type="ECO:0000256" key="8">
    <source>
        <dbReference type="PROSITE-ProRule" id="PRU00339"/>
    </source>
</evidence>
<feature type="repeat" description="TPR" evidence="8">
    <location>
        <begin position="548"/>
        <end position="581"/>
    </location>
</feature>
<organism evidence="10 11">
    <name type="scientific">Marasmius tenuissimus</name>
    <dbReference type="NCBI Taxonomy" id="585030"/>
    <lineage>
        <taxon>Eukaryota</taxon>
        <taxon>Fungi</taxon>
        <taxon>Dikarya</taxon>
        <taxon>Basidiomycota</taxon>
        <taxon>Agaricomycotina</taxon>
        <taxon>Agaricomycetes</taxon>
        <taxon>Agaricomycetidae</taxon>
        <taxon>Agaricales</taxon>
        <taxon>Marasmiineae</taxon>
        <taxon>Marasmiaceae</taxon>
        <taxon>Marasmius</taxon>
    </lineage>
</organism>